<evidence type="ECO:0000256" key="6">
    <source>
        <dbReference type="PROSITE-ProRule" id="PRU00169"/>
    </source>
</evidence>
<protein>
    <submittedName>
        <fullName evidence="9">Response regulatory protein</fullName>
    </submittedName>
    <submittedName>
        <fullName evidence="10">Two-component system response regulator BtsR</fullName>
    </submittedName>
</protein>
<dbReference type="SUPFAM" id="SSF52172">
    <property type="entry name" value="CheY-like"/>
    <property type="match status" value="1"/>
</dbReference>
<keyword evidence="1 6" id="KW-0597">Phosphoprotein</keyword>
<proteinExistence type="predicted"/>
<evidence type="ECO:0000259" key="8">
    <source>
        <dbReference type="PROSITE" id="PS50930"/>
    </source>
</evidence>
<evidence type="ECO:0000313" key="10">
    <source>
        <dbReference type="EMBL" id="TVO38775.1"/>
    </source>
</evidence>
<evidence type="ECO:0000256" key="1">
    <source>
        <dbReference type="ARBA" id="ARBA00022553"/>
    </source>
</evidence>
<dbReference type="InterPro" id="IPR001789">
    <property type="entry name" value="Sig_transdc_resp-reg_receiver"/>
</dbReference>
<dbReference type="NCBIfam" id="NF008677">
    <property type="entry name" value="PRK11697.1"/>
    <property type="match status" value="1"/>
</dbReference>
<dbReference type="FunFam" id="3.40.50.2300:FF:000051">
    <property type="entry name" value="Two-component response regulator yehT"/>
    <property type="match status" value="1"/>
</dbReference>
<dbReference type="RefSeq" id="WP_089124793.1">
    <property type="nucleotide sequence ID" value="NZ_BSPV01000010.1"/>
</dbReference>
<evidence type="ECO:0000256" key="4">
    <source>
        <dbReference type="ARBA" id="ARBA00023125"/>
    </source>
</evidence>
<feature type="domain" description="Response regulatory" evidence="7">
    <location>
        <begin position="3"/>
        <end position="116"/>
    </location>
</feature>
<dbReference type="SMART" id="SM00850">
    <property type="entry name" value="LytTR"/>
    <property type="match status" value="1"/>
</dbReference>
<dbReference type="Gene3D" id="2.40.50.1020">
    <property type="entry name" value="LytTr DNA-binding domain"/>
    <property type="match status" value="1"/>
</dbReference>
<keyword evidence="4" id="KW-0238">DNA-binding</keyword>
<dbReference type="InterPro" id="IPR046947">
    <property type="entry name" value="LytR-like"/>
</dbReference>
<evidence type="ECO:0000313" key="9">
    <source>
        <dbReference type="EMBL" id="GLT16095.1"/>
    </source>
</evidence>
<reference evidence="12" key="2">
    <citation type="journal article" date="2019" name="Int. J. Syst. Evol. Microbiol.">
        <title>The Global Catalogue of Microorganisms (GCM) 10K type strain sequencing project: providing services to taxonomists for standard genome sequencing and annotation.</title>
        <authorList>
            <consortium name="The Broad Institute Genomics Platform"/>
            <consortium name="The Broad Institute Genome Sequencing Center for Infectious Disease"/>
            <person name="Wu L."/>
            <person name="Ma J."/>
        </authorList>
    </citation>
    <scope>NUCLEOTIDE SEQUENCE [LARGE SCALE GENOMIC DNA]</scope>
    <source>
        <strain evidence="12">NBRC 111146</strain>
    </source>
</reference>
<keyword evidence="12" id="KW-1185">Reference proteome</keyword>
<reference evidence="9" key="4">
    <citation type="submission" date="2023-01" db="EMBL/GenBank/DDBJ databases">
        <title>Draft genome sequence of Vibrio algivorus strain NBRC 111146.</title>
        <authorList>
            <person name="Sun Q."/>
            <person name="Mori K."/>
        </authorList>
    </citation>
    <scope>NUCLEOTIDE SEQUENCE</scope>
    <source>
        <strain evidence="9">NBRC 111146</strain>
    </source>
</reference>
<dbReference type="PROSITE" id="PS50930">
    <property type="entry name" value="HTH_LYTTR"/>
    <property type="match status" value="1"/>
</dbReference>
<evidence type="ECO:0000259" key="7">
    <source>
        <dbReference type="PROSITE" id="PS50110"/>
    </source>
</evidence>
<dbReference type="GO" id="GO:0003677">
    <property type="term" value="F:DNA binding"/>
    <property type="evidence" value="ECO:0007669"/>
    <property type="project" value="UniProtKB-KW"/>
</dbReference>
<dbReference type="OrthoDB" id="236568at2"/>
<reference evidence="10 11" key="3">
    <citation type="submission" date="2019-07" db="EMBL/GenBank/DDBJ databases">
        <title>The draft genome sequence of Vibrio algivorus M1486.</title>
        <authorList>
            <person name="Meng X."/>
        </authorList>
    </citation>
    <scope>NUCLEOTIDE SEQUENCE [LARGE SCALE GENOMIC DNA]</scope>
    <source>
        <strain evidence="10 11">M1486</strain>
    </source>
</reference>
<dbReference type="PANTHER" id="PTHR37299:SF1">
    <property type="entry name" value="STAGE 0 SPORULATION PROTEIN A HOMOLOG"/>
    <property type="match status" value="1"/>
</dbReference>
<dbReference type="InterPro" id="IPR011006">
    <property type="entry name" value="CheY-like_superfamily"/>
</dbReference>
<dbReference type="Gene3D" id="3.40.50.2300">
    <property type="match status" value="1"/>
</dbReference>
<dbReference type="PROSITE" id="PS50110">
    <property type="entry name" value="RESPONSE_REGULATORY"/>
    <property type="match status" value="1"/>
</dbReference>
<accession>A0A557PDN0</accession>
<dbReference type="InterPro" id="IPR007492">
    <property type="entry name" value="LytTR_DNA-bd_dom"/>
</dbReference>
<name>A0A557PDN0_9VIBR</name>
<gene>
    <name evidence="10" type="primary">yehT</name>
    <name evidence="10" type="ORF">FOF44_03530</name>
    <name evidence="9" type="ORF">GCM10007931_30700</name>
</gene>
<evidence type="ECO:0000313" key="12">
    <source>
        <dbReference type="Proteomes" id="UP001157156"/>
    </source>
</evidence>
<dbReference type="Pfam" id="PF04397">
    <property type="entry name" value="LytTR"/>
    <property type="match status" value="1"/>
</dbReference>
<dbReference type="CDD" id="cd17532">
    <property type="entry name" value="REC_LytTR_AlgR-like"/>
    <property type="match status" value="1"/>
</dbReference>
<dbReference type="SMART" id="SM00448">
    <property type="entry name" value="REC"/>
    <property type="match status" value="1"/>
</dbReference>
<organism evidence="10 11">
    <name type="scientific">Vibrio algivorus</name>
    <dbReference type="NCBI Taxonomy" id="1667024"/>
    <lineage>
        <taxon>Bacteria</taxon>
        <taxon>Pseudomonadati</taxon>
        <taxon>Pseudomonadota</taxon>
        <taxon>Gammaproteobacteria</taxon>
        <taxon>Vibrionales</taxon>
        <taxon>Vibrionaceae</taxon>
        <taxon>Vibrio</taxon>
    </lineage>
</organism>
<dbReference type="EMBL" id="VMKJ01000004">
    <property type="protein sequence ID" value="TVO38775.1"/>
    <property type="molecule type" value="Genomic_DNA"/>
</dbReference>
<dbReference type="GO" id="GO:0000156">
    <property type="term" value="F:phosphorelay response regulator activity"/>
    <property type="evidence" value="ECO:0007669"/>
    <property type="project" value="InterPro"/>
</dbReference>
<dbReference type="Proteomes" id="UP000319828">
    <property type="component" value="Unassembled WGS sequence"/>
</dbReference>
<evidence type="ECO:0000313" key="11">
    <source>
        <dbReference type="Proteomes" id="UP000319828"/>
    </source>
</evidence>
<dbReference type="Pfam" id="PF00072">
    <property type="entry name" value="Response_reg"/>
    <property type="match status" value="1"/>
</dbReference>
<feature type="modified residue" description="4-aspartylphosphate" evidence="6">
    <location>
        <position position="54"/>
    </location>
</feature>
<keyword evidence="5" id="KW-0804">Transcription</keyword>
<sequence>MLTAIVIDDELFAREELTELLQETGQVEVIAQASNAIEGLKQINSLKPEAVFVDIQMPQISGIELLSMLDPDTMPNVIFVTAFDQYAIQAFEDNAFDYLLKPVDPKRLNKTIQRLLKAGQNKEALHTQAQIEALTPKRLQQVPCMGHNRIMIIPLQDIESAFSDLSGVHIQTAQQTATSQLTLKTLEEKTELLRCHRQYLINTKKIKEIKLLDNGLGEVITQSGQVVPISRRYLKPLKEELGIV</sequence>
<dbReference type="Proteomes" id="UP001157156">
    <property type="component" value="Unassembled WGS sequence"/>
</dbReference>
<evidence type="ECO:0000256" key="3">
    <source>
        <dbReference type="ARBA" id="ARBA00023015"/>
    </source>
</evidence>
<comment type="caution">
    <text evidence="10">The sequence shown here is derived from an EMBL/GenBank/DDBJ whole genome shotgun (WGS) entry which is preliminary data.</text>
</comment>
<keyword evidence="2" id="KW-0902">Two-component regulatory system</keyword>
<evidence type="ECO:0000256" key="5">
    <source>
        <dbReference type="ARBA" id="ARBA00023163"/>
    </source>
</evidence>
<feature type="domain" description="HTH LytTR-type" evidence="8">
    <location>
        <begin position="142"/>
        <end position="243"/>
    </location>
</feature>
<keyword evidence="3" id="KW-0805">Transcription regulation</keyword>
<dbReference type="EMBL" id="BSPV01000010">
    <property type="protein sequence ID" value="GLT16095.1"/>
    <property type="molecule type" value="Genomic_DNA"/>
</dbReference>
<evidence type="ECO:0000256" key="2">
    <source>
        <dbReference type="ARBA" id="ARBA00023012"/>
    </source>
</evidence>
<dbReference type="AlphaFoldDB" id="A0A557PDN0"/>
<dbReference type="PANTHER" id="PTHR37299">
    <property type="entry name" value="TRANSCRIPTIONAL REGULATOR-RELATED"/>
    <property type="match status" value="1"/>
</dbReference>
<reference evidence="9" key="1">
    <citation type="journal article" date="2014" name="Int. J. Syst. Evol. Microbiol.">
        <title>Complete genome of a new Firmicutes species belonging to the dominant human colonic microbiota ('Ruminococcus bicirculans') reveals two chromosomes and a selective capacity to utilize plant glucans.</title>
        <authorList>
            <consortium name="NISC Comparative Sequencing Program"/>
            <person name="Wegmann U."/>
            <person name="Louis P."/>
            <person name="Goesmann A."/>
            <person name="Henrissat B."/>
            <person name="Duncan S.H."/>
            <person name="Flint H.J."/>
        </authorList>
    </citation>
    <scope>NUCLEOTIDE SEQUENCE</scope>
    <source>
        <strain evidence="9">NBRC 111146</strain>
    </source>
</reference>